<sequence>MVKHVILYTRVLFKEHGLGNIFGGVRYFTEHYKWTSLDPSFKCIGKTEKRIIDLTFLAQKLDYFCCDFITSCSPTEYSDFKIHLKINKYVNKLKFSSNSEELLDHKKKITNHQLIPEYQEYKGDLERLITLLLKALYKRELPLFCEGKRDISLAICEFFDFIEKEFCPGLVKITVSEYFKNDYKEVERFEEQVQLILLQEEFYEIKNMTYDLWSLESDEVKLLLEDPNIHQTFYQEIPKRFQEFFPKFKDMYLRIDKRGDSLSNWLRNQNEIPLFFDQIEKLRGNFMQMYKSIFGIELKTV</sequence>
<evidence type="ECO:0000313" key="2">
    <source>
        <dbReference type="EnsemblFungi" id="PTTG_12144-t43_1-p1"/>
    </source>
</evidence>
<dbReference type="EnsemblFungi" id="PTTG_12144-t43_1">
    <property type="protein sequence ID" value="PTTG_12144-t43_1-p1"/>
    <property type="gene ID" value="PTTG_12144"/>
</dbReference>
<dbReference type="OrthoDB" id="10458083at2759"/>
<reference evidence="1" key="2">
    <citation type="submission" date="2016-05" db="EMBL/GenBank/DDBJ databases">
        <title>Comparative analysis highlights variable genome content of wheat rusts and divergence of the mating loci.</title>
        <authorList>
            <person name="Cuomo C.A."/>
            <person name="Bakkeren G."/>
            <person name="Szabo L."/>
            <person name="Khalil H."/>
            <person name="Joly D."/>
            <person name="Goldberg J."/>
            <person name="Young S."/>
            <person name="Zeng Q."/>
            <person name="Fellers J."/>
        </authorList>
    </citation>
    <scope>NUCLEOTIDE SEQUENCE [LARGE SCALE GENOMIC DNA]</scope>
    <source>
        <strain evidence="1">1-1 BBBD Race 1</strain>
    </source>
</reference>
<reference evidence="2" key="4">
    <citation type="submission" date="2025-05" db="UniProtKB">
        <authorList>
            <consortium name="EnsemblFungi"/>
        </authorList>
    </citation>
    <scope>IDENTIFICATION</scope>
    <source>
        <strain evidence="2">isolate 1-1 / race 1 (BBBD)</strain>
    </source>
</reference>
<evidence type="ECO:0000313" key="3">
    <source>
        <dbReference type="Proteomes" id="UP000005240"/>
    </source>
</evidence>
<dbReference type="VEuPathDB" id="FungiDB:PTTG_12144"/>
<accession>A0A180GSX7</accession>
<gene>
    <name evidence="1" type="ORF">PTTG_12144</name>
</gene>
<dbReference type="EMBL" id="ADAS02000027">
    <property type="protein sequence ID" value="OAV95661.1"/>
    <property type="molecule type" value="Genomic_DNA"/>
</dbReference>
<protein>
    <submittedName>
        <fullName evidence="1 2">Uncharacterized protein</fullName>
    </submittedName>
</protein>
<organism evidence="1">
    <name type="scientific">Puccinia triticina (isolate 1-1 / race 1 (BBBD))</name>
    <name type="common">Brown leaf rust fungus</name>
    <dbReference type="NCBI Taxonomy" id="630390"/>
    <lineage>
        <taxon>Eukaryota</taxon>
        <taxon>Fungi</taxon>
        <taxon>Dikarya</taxon>
        <taxon>Basidiomycota</taxon>
        <taxon>Pucciniomycotina</taxon>
        <taxon>Pucciniomycetes</taxon>
        <taxon>Pucciniales</taxon>
        <taxon>Pucciniaceae</taxon>
        <taxon>Puccinia</taxon>
    </lineage>
</organism>
<proteinExistence type="predicted"/>
<dbReference type="AlphaFoldDB" id="A0A180GSX7"/>
<keyword evidence="3" id="KW-1185">Reference proteome</keyword>
<dbReference type="Proteomes" id="UP000005240">
    <property type="component" value="Unassembled WGS sequence"/>
</dbReference>
<reference evidence="1" key="1">
    <citation type="submission" date="2009-11" db="EMBL/GenBank/DDBJ databases">
        <authorList>
            <consortium name="The Broad Institute Genome Sequencing Platform"/>
            <person name="Ward D."/>
            <person name="Feldgarden M."/>
            <person name="Earl A."/>
            <person name="Young S.K."/>
            <person name="Zeng Q."/>
            <person name="Koehrsen M."/>
            <person name="Alvarado L."/>
            <person name="Berlin A."/>
            <person name="Bochicchio J."/>
            <person name="Borenstein D."/>
            <person name="Chapman S.B."/>
            <person name="Chen Z."/>
            <person name="Engels R."/>
            <person name="Freedman E."/>
            <person name="Gellesch M."/>
            <person name="Goldberg J."/>
            <person name="Griggs A."/>
            <person name="Gujja S."/>
            <person name="Heilman E."/>
            <person name="Heiman D."/>
            <person name="Hepburn T."/>
            <person name="Howarth C."/>
            <person name="Jen D."/>
            <person name="Larson L."/>
            <person name="Lewis B."/>
            <person name="Mehta T."/>
            <person name="Park D."/>
            <person name="Pearson M."/>
            <person name="Roberts A."/>
            <person name="Saif S."/>
            <person name="Shea T."/>
            <person name="Shenoy N."/>
            <person name="Sisk P."/>
            <person name="Stolte C."/>
            <person name="Sykes S."/>
            <person name="Thomson T."/>
            <person name="Walk T."/>
            <person name="White J."/>
            <person name="Yandava C."/>
            <person name="Izard J."/>
            <person name="Baranova O.V."/>
            <person name="Blanton J.M."/>
            <person name="Tanner A.C."/>
            <person name="Dewhirst F.E."/>
            <person name="Haas B."/>
            <person name="Nusbaum C."/>
            <person name="Birren B."/>
        </authorList>
    </citation>
    <scope>NUCLEOTIDE SEQUENCE [LARGE SCALE GENOMIC DNA]</scope>
    <source>
        <strain evidence="1">1-1 BBBD Race 1</strain>
    </source>
</reference>
<evidence type="ECO:0000313" key="1">
    <source>
        <dbReference type="EMBL" id="OAV95661.1"/>
    </source>
</evidence>
<reference evidence="2 3" key="3">
    <citation type="journal article" date="2017" name="G3 (Bethesda)">
        <title>Comparative analysis highlights variable genome content of wheat rusts and divergence of the mating loci.</title>
        <authorList>
            <person name="Cuomo C.A."/>
            <person name="Bakkeren G."/>
            <person name="Khalil H.B."/>
            <person name="Panwar V."/>
            <person name="Joly D."/>
            <person name="Linning R."/>
            <person name="Sakthikumar S."/>
            <person name="Song X."/>
            <person name="Adiconis X."/>
            <person name="Fan L."/>
            <person name="Goldberg J.M."/>
            <person name="Levin J.Z."/>
            <person name="Young S."/>
            <person name="Zeng Q."/>
            <person name="Anikster Y."/>
            <person name="Bruce M."/>
            <person name="Wang M."/>
            <person name="Yin C."/>
            <person name="McCallum B."/>
            <person name="Szabo L.J."/>
            <person name="Hulbert S."/>
            <person name="Chen X."/>
            <person name="Fellers J.P."/>
        </authorList>
    </citation>
    <scope>NUCLEOTIDE SEQUENCE</scope>
    <source>
        <strain evidence="3">Isolate 1-1 / race 1 (BBBD)</strain>
        <strain evidence="2">isolate 1-1 / race 1 (BBBD)</strain>
    </source>
</reference>
<name>A0A180GSX7_PUCT1</name>